<dbReference type="AlphaFoldDB" id="A0A8J6BI04"/>
<keyword evidence="2" id="KW-1185">Reference proteome</keyword>
<gene>
    <name evidence="1" type="ORF">GDO78_022439</name>
</gene>
<reference evidence="1" key="1">
    <citation type="thesis" date="2020" institute="ProQuest LLC" country="789 East Eisenhower Parkway, Ann Arbor, MI, USA">
        <title>Comparative Genomics and Chromosome Evolution.</title>
        <authorList>
            <person name="Mudd A.B."/>
        </authorList>
    </citation>
    <scope>NUCLEOTIDE SEQUENCE</scope>
    <source>
        <strain evidence="1">HN-11 Male</strain>
        <tissue evidence="1">Kidney and liver</tissue>
    </source>
</reference>
<sequence>MCGHLTPLITLRTFSFIGCPQVRTRCRSASDGGGAVLSLLGDIPYKHGSADHAVTWDWSFDP</sequence>
<evidence type="ECO:0000313" key="1">
    <source>
        <dbReference type="EMBL" id="KAG9460348.1"/>
    </source>
</evidence>
<protein>
    <submittedName>
        <fullName evidence="1">Uncharacterized protein</fullName>
    </submittedName>
</protein>
<dbReference type="Proteomes" id="UP000770717">
    <property type="component" value="Unassembled WGS sequence"/>
</dbReference>
<accession>A0A8J6BI04</accession>
<evidence type="ECO:0000313" key="2">
    <source>
        <dbReference type="Proteomes" id="UP000770717"/>
    </source>
</evidence>
<name>A0A8J6BI04_ELECQ</name>
<dbReference type="EMBL" id="WNTK01080878">
    <property type="protein sequence ID" value="KAG9460348.1"/>
    <property type="molecule type" value="Genomic_DNA"/>
</dbReference>
<comment type="caution">
    <text evidence="1">The sequence shown here is derived from an EMBL/GenBank/DDBJ whole genome shotgun (WGS) entry which is preliminary data.</text>
</comment>
<proteinExistence type="predicted"/>
<organism evidence="1 2">
    <name type="scientific">Eleutherodactylus coqui</name>
    <name type="common">Puerto Rican coqui</name>
    <dbReference type="NCBI Taxonomy" id="57060"/>
    <lineage>
        <taxon>Eukaryota</taxon>
        <taxon>Metazoa</taxon>
        <taxon>Chordata</taxon>
        <taxon>Craniata</taxon>
        <taxon>Vertebrata</taxon>
        <taxon>Euteleostomi</taxon>
        <taxon>Amphibia</taxon>
        <taxon>Batrachia</taxon>
        <taxon>Anura</taxon>
        <taxon>Neobatrachia</taxon>
        <taxon>Hyloidea</taxon>
        <taxon>Eleutherodactylidae</taxon>
        <taxon>Eleutherodactylinae</taxon>
        <taxon>Eleutherodactylus</taxon>
        <taxon>Eleutherodactylus</taxon>
    </lineage>
</organism>